<protein>
    <submittedName>
        <fullName evidence="1">Uncharacterized protein</fullName>
    </submittedName>
</protein>
<sequence>MDPSVLKTINPASIEHFSIKKDAIEIAGKKYPGQIHVEIKEGHHPRFVSLNDLKGKYIPDNHQPTLFMINDDFVKEDYNSFLVDEKYILKIIVDKVETLEKPLTIIRLLTRTEENLKEANTIYIR</sequence>
<evidence type="ECO:0000313" key="2">
    <source>
        <dbReference type="Proteomes" id="UP000265926"/>
    </source>
</evidence>
<evidence type="ECO:0000313" key="1">
    <source>
        <dbReference type="EMBL" id="RIJ48837.1"/>
    </source>
</evidence>
<keyword evidence="2" id="KW-1185">Reference proteome</keyword>
<name>A0A399T3T6_9BACT</name>
<dbReference type="AlphaFoldDB" id="A0A399T3T6"/>
<organism evidence="1 2">
    <name type="scientific">Maribellus luteus</name>
    <dbReference type="NCBI Taxonomy" id="2305463"/>
    <lineage>
        <taxon>Bacteria</taxon>
        <taxon>Pseudomonadati</taxon>
        <taxon>Bacteroidota</taxon>
        <taxon>Bacteroidia</taxon>
        <taxon>Marinilabiliales</taxon>
        <taxon>Prolixibacteraceae</taxon>
        <taxon>Maribellus</taxon>
    </lineage>
</organism>
<dbReference type="Proteomes" id="UP000265926">
    <property type="component" value="Unassembled WGS sequence"/>
</dbReference>
<proteinExistence type="predicted"/>
<dbReference type="EMBL" id="QWGR01000004">
    <property type="protein sequence ID" value="RIJ48837.1"/>
    <property type="molecule type" value="Genomic_DNA"/>
</dbReference>
<gene>
    <name evidence="1" type="ORF">D1614_09950</name>
</gene>
<comment type="caution">
    <text evidence="1">The sequence shown here is derived from an EMBL/GenBank/DDBJ whole genome shotgun (WGS) entry which is preliminary data.</text>
</comment>
<reference evidence="1 2" key="1">
    <citation type="submission" date="2018-08" db="EMBL/GenBank/DDBJ databases">
        <title>Pallidiluteibacterium maritimus gen. nov., sp. nov., isolated from coastal sediment.</title>
        <authorList>
            <person name="Zhou L.Y."/>
        </authorList>
    </citation>
    <scope>NUCLEOTIDE SEQUENCE [LARGE SCALE GENOMIC DNA]</scope>
    <source>
        <strain evidence="1 2">XSD2</strain>
    </source>
</reference>
<accession>A0A399T3T6</accession>